<dbReference type="RefSeq" id="WP_192755664.1">
    <property type="nucleotide sequence ID" value="NZ_BAABJL010000140.1"/>
</dbReference>
<evidence type="ECO:0000313" key="3">
    <source>
        <dbReference type="EMBL" id="MBE1612661.1"/>
    </source>
</evidence>
<sequence length="321" mass="33614">MNVRLTPPPERGMPAGHHERRRARLVAAVAGKRRRPRRGLLAPMVAAAAVVALSVGGAAGVQLFREAPEPTGSTLAPAGKASDTASPRPTPTPTSSVLPAPAALDFPPAEQAQALARCVEPVPNWTGFEPVLGAKVAPRPGAKRWTTWLIAQRDGERLACALAPSGEVSAGLFGGPEAKDIPYLFALVDQREHGAGMYTGPVTRVTVQPDGAKEQDAVLRDGYWFFPTADVEQNHPDANPTAPSDKVTPGSGLIGVGPGYILRGYDASGKVVYDSSKNGPASQDCYTDPAGTEVLVKGTVADPTPGNCRRTLEWTHGADQD</sequence>
<evidence type="ECO:0008006" key="5">
    <source>
        <dbReference type="Google" id="ProtNLM"/>
    </source>
</evidence>
<comment type="caution">
    <text evidence="3">The sequence shown here is derived from an EMBL/GenBank/DDBJ whole genome shotgun (WGS) entry which is preliminary data.</text>
</comment>
<dbReference type="EMBL" id="JADBEM010000001">
    <property type="protein sequence ID" value="MBE1612661.1"/>
    <property type="molecule type" value="Genomic_DNA"/>
</dbReference>
<protein>
    <recommendedName>
        <fullName evidence="5">LppP/LprE lipoprotein</fullName>
    </recommendedName>
</protein>
<feature type="region of interest" description="Disordered" evidence="1">
    <location>
        <begin position="1"/>
        <end position="20"/>
    </location>
</feature>
<feature type="region of interest" description="Disordered" evidence="1">
    <location>
        <begin position="70"/>
        <end position="102"/>
    </location>
</feature>
<gene>
    <name evidence="3" type="ORF">HEB94_009509</name>
</gene>
<keyword evidence="2" id="KW-1133">Transmembrane helix</keyword>
<organism evidence="3 4">
    <name type="scientific">Actinopolymorpha pittospori</name>
    <dbReference type="NCBI Taxonomy" id="648752"/>
    <lineage>
        <taxon>Bacteria</taxon>
        <taxon>Bacillati</taxon>
        <taxon>Actinomycetota</taxon>
        <taxon>Actinomycetes</taxon>
        <taxon>Propionibacteriales</taxon>
        <taxon>Actinopolymorphaceae</taxon>
        <taxon>Actinopolymorpha</taxon>
    </lineage>
</organism>
<dbReference type="AlphaFoldDB" id="A0A927RQ08"/>
<accession>A0A927RQ08</accession>
<keyword evidence="2" id="KW-0812">Transmembrane</keyword>
<feature type="compositionally biased region" description="Low complexity" evidence="1">
    <location>
        <begin position="81"/>
        <end position="102"/>
    </location>
</feature>
<dbReference type="Proteomes" id="UP000638648">
    <property type="component" value="Unassembled WGS sequence"/>
</dbReference>
<name>A0A927RQ08_9ACTN</name>
<feature type="transmembrane region" description="Helical" evidence="2">
    <location>
        <begin position="40"/>
        <end position="64"/>
    </location>
</feature>
<evidence type="ECO:0000256" key="2">
    <source>
        <dbReference type="SAM" id="Phobius"/>
    </source>
</evidence>
<keyword evidence="2" id="KW-0472">Membrane</keyword>
<proteinExistence type="predicted"/>
<feature type="compositionally biased region" description="Pro residues" evidence="1">
    <location>
        <begin position="1"/>
        <end position="11"/>
    </location>
</feature>
<evidence type="ECO:0000313" key="4">
    <source>
        <dbReference type="Proteomes" id="UP000638648"/>
    </source>
</evidence>
<reference evidence="3" key="1">
    <citation type="submission" date="2020-10" db="EMBL/GenBank/DDBJ databases">
        <title>Sequencing the genomes of 1000 actinobacteria strains.</title>
        <authorList>
            <person name="Klenk H.-P."/>
        </authorList>
    </citation>
    <scope>NUCLEOTIDE SEQUENCE</scope>
    <source>
        <strain evidence="3">DSM 45354</strain>
    </source>
</reference>
<keyword evidence="4" id="KW-1185">Reference proteome</keyword>
<evidence type="ECO:0000256" key="1">
    <source>
        <dbReference type="SAM" id="MobiDB-lite"/>
    </source>
</evidence>